<dbReference type="PROSITE" id="PS50011">
    <property type="entry name" value="PROTEIN_KINASE_DOM"/>
    <property type="match status" value="1"/>
</dbReference>
<evidence type="ECO:0000256" key="1">
    <source>
        <dbReference type="SAM" id="Coils"/>
    </source>
</evidence>
<dbReference type="InterPro" id="IPR047187">
    <property type="entry name" value="SF1_C_Upf1"/>
</dbReference>
<proteinExistence type="predicted"/>
<dbReference type="Gene3D" id="3.40.50.300">
    <property type="entry name" value="P-loop containing nucleotide triphosphate hydrolases"/>
    <property type="match status" value="2"/>
</dbReference>
<dbReference type="PANTHER" id="PTHR10887">
    <property type="entry name" value="DNA2/NAM7 HELICASE FAMILY"/>
    <property type="match status" value="1"/>
</dbReference>
<keyword evidence="3" id="KW-0808">Transferase</keyword>
<dbReference type="Pfam" id="PF00069">
    <property type="entry name" value="Pkinase"/>
    <property type="match status" value="1"/>
</dbReference>
<dbReference type="EMBL" id="CP081297">
    <property type="protein sequence ID" value="QZD86726.1"/>
    <property type="molecule type" value="Genomic_DNA"/>
</dbReference>
<dbReference type="Proteomes" id="UP000824280">
    <property type="component" value="Chromosome"/>
</dbReference>
<dbReference type="CDD" id="cd18808">
    <property type="entry name" value="SF1_C_Upf1"/>
    <property type="match status" value="1"/>
</dbReference>
<dbReference type="SUPFAM" id="SSF52540">
    <property type="entry name" value="P-loop containing nucleoside triphosphate hydrolases"/>
    <property type="match status" value="1"/>
</dbReference>
<feature type="coiled-coil region" evidence="1">
    <location>
        <begin position="702"/>
        <end position="763"/>
    </location>
</feature>
<dbReference type="InterPro" id="IPR011009">
    <property type="entry name" value="Kinase-like_dom_sf"/>
</dbReference>
<keyword evidence="3" id="KW-0418">Kinase</keyword>
<accession>A0ABX8ZCJ9</accession>
<dbReference type="SMART" id="SM00220">
    <property type="entry name" value="S_TKc"/>
    <property type="match status" value="1"/>
</dbReference>
<keyword evidence="1" id="KW-0175">Coiled coil</keyword>
<dbReference type="InterPro" id="IPR041679">
    <property type="entry name" value="DNA2/NAM7-like_C"/>
</dbReference>
<dbReference type="SUPFAM" id="SSF56112">
    <property type="entry name" value="Protein kinase-like (PK-like)"/>
    <property type="match status" value="1"/>
</dbReference>
<dbReference type="InterPro" id="IPR041677">
    <property type="entry name" value="DNA2/NAM7_AAA_11"/>
</dbReference>
<protein>
    <submittedName>
        <fullName evidence="3">Protein kinase</fullName>
    </submittedName>
</protein>
<evidence type="ECO:0000313" key="3">
    <source>
        <dbReference type="EMBL" id="QZD86726.1"/>
    </source>
</evidence>
<evidence type="ECO:0000259" key="2">
    <source>
        <dbReference type="PROSITE" id="PS50011"/>
    </source>
</evidence>
<dbReference type="InterPro" id="IPR027417">
    <property type="entry name" value="P-loop_NTPase"/>
</dbReference>
<gene>
    <name evidence="3" type="ORF">K3166_11010</name>
</gene>
<dbReference type="PANTHER" id="PTHR10887:SF495">
    <property type="entry name" value="HELICASE SENATAXIN ISOFORM X1-RELATED"/>
    <property type="match status" value="1"/>
</dbReference>
<dbReference type="Gene3D" id="1.10.510.10">
    <property type="entry name" value="Transferase(Phosphotransferase) domain 1"/>
    <property type="match status" value="1"/>
</dbReference>
<dbReference type="CDD" id="cd14014">
    <property type="entry name" value="STKc_PknB_like"/>
    <property type="match status" value="1"/>
</dbReference>
<dbReference type="Gene3D" id="3.30.200.20">
    <property type="entry name" value="Phosphorylase Kinase, domain 1"/>
    <property type="match status" value="1"/>
</dbReference>
<evidence type="ECO:0000313" key="4">
    <source>
        <dbReference type="Proteomes" id="UP000824280"/>
    </source>
</evidence>
<dbReference type="InterPro" id="IPR045055">
    <property type="entry name" value="DNA2/NAM7-like"/>
</dbReference>
<dbReference type="Pfam" id="PF13086">
    <property type="entry name" value="AAA_11"/>
    <property type="match status" value="1"/>
</dbReference>
<keyword evidence="4" id="KW-1185">Reference proteome</keyword>
<dbReference type="InterPro" id="IPR000719">
    <property type="entry name" value="Prot_kinase_dom"/>
</dbReference>
<dbReference type="PROSITE" id="PS00108">
    <property type="entry name" value="PROTEIN_KINASE_ST"/>
    <property type="match status" value="1"/>
</dbReference>
<organism evidence="3 4">
    <name type="scientific">Qipengyuania psychrotolerans</name>
    <dbReference type="NCBI Taxonomy" id="2867238"/>
    <lineage>
        <taxon>Bacteria</taxon>
        <taxon>Pseudomonadati</taxon>
        <taxon>Pseudomonadota</taxon>
        <taxon>Alphaproteobacteria</taxon>
        <taxon>Sphingomonadales</taxon>
        <taxon>Erythrobacteraceae</taxon>
        <taxon>Qipengyuania</taxon>
    </lineage>
</organism>
<dbReference type="RefSeq" id="WP_221422268.1">
    <property type="nucleotide sequence ID" value="NZ_CP081297.1"/>
</dbReference>
<reference evidence="3 4" key="1">
    <citation type="submission" date="2021-08" db="EMBL/GenBank/DDBJ databases">
        <title>Comparative Genomics Analysis of the Genus Qipengyuania Reveals Extensive Genetic Diversity and Metabolic Versatility, Including the Description of Fifteen Novel Species.</title>
        <authorList>
            <person name="Liu Y."/>
        </authorList>
    </citation>
    <scope>NUCLEOTIDE SEQUENCE [LARGE SCALE GENOMIC DNA]</scope>
    <source>
        <strain evidence="3 4">1XM2-8</strain>
    </source>
</reference>
<dbReference type="Pfam" id="PF13087">
    <property type="entry name" value="AAA_12"/>
    <property type="match status" value="1"/>
</dbReference>
<dbReference type="GO" id="GO:0016301">
    <property type="term" value="F:kinase activity"/>
    <property type="evidence" value="ECO:0007669"/>
    <property type="project" value="UniProtKB-KW"/>
</dbReference>
<sequence length="1142" mass="128540">MRFIDGRYLVDTSWGPHKGQLSSVFKAVDSSDQMRDVAIKLFDRAAFDQPTVAEGFNREWKSFEKLTSHDNIAKLLDAGIDEETGARFLVLNWYAEDLDALINETSGMQWGQFWESLGRPILDALVFAYKQGILHRDVKPSNILLDESRRPKVTDFGIAKFRQYSRPGVTLASFKTVPYGPPEDEEFSGETRDVFSFAALCLECVTAKRLESYEDVYESLHTADIPPEIRDVFAIALAGSPKDRHANIEILAASLEREIRRSEAAMATAYRVPISITNSVKDSLKALRQLDSDAAAEGMAFQILQEGCAFETIAAQNDEKHIGLLAAEFFFRAVPNWQNNSLTLIAVAQQPPSQLDRRREKAWSPLVKFSPQSVHNSPEEFNRFVDDFAEFETNRKIRAAKSDEEKLFNHWSSLLHFKEKLDTELAGKITFKKSAIEGQRLRLSYVEDVADEAVGQNRIVRLQNGGVIAGEIERITPDEVILYCPRSQDLSQVPQRGVLELDNRLARTAFKRQKEALDSVRFRRNARPDLKDILIGQATPRPPVPRDIEFFQKRLDEDKKAGLRAAIASRDIVVVEGPPGTGKTKFITELVAQSLADPDIERVLISSQTHVALDHAFAAIEKLAERENIAFDAVRIARPDDERVSRDVEHLLLQKRVDNWLSKAMSRSEEFLLEWAASNNISPEDVRTGLALGDLRKSMIARDLLREDAKSLASELDALLEAKKVQKQQTLKAAEFTKTNDDIRALRERLDVVESELPIAEHRFSKAFEKAKSLPQLDGQIDNMTPEEMGELAEDFLMHSEAGQQYGKLLRLAEEWRQRFGHSSDFHGAYISECNFVGGTCLGVAASAMQSVEFDLCIVDEASKASPTEILVPMAKAKRWVIVGDPNQLPPYSDASPEARKLLAQDGLTKGDLRRTLLDHLISTVPEDCRLSLNTQHRMTRAIGDLVSECFYDRRLNSVNEDTCEYLVKAHAMPKPVTWFDTGGLPNSNETRRRGTFVNQTEVNQIASMLLRLELAASQRKMKYSVAILSGYGGQVEAIERMLDTYRKRCRTLEIEVGTVDSFQGKEADVAIYSVTRSNDAGEIGFLKERERLNVALSRAKIGLAIFGNLDFCRETSGRNPFQAVIRYIEDNPDDCAVEELQ</sequence>
<feature type="domain" description="Protein kinase" evidence="2">
    <location>
        <begin position="10"/>
        <end position="259"/>
    </location>
</feature>
<name>A0ABX8ZCJ9_9SPHN</name>
<dbReference type="InterPro" id="IPR008271">
    <property type="entry name" value="Ser/Thr_kinase_AS"/>
</dbReference>